<organism evidence="6 7">
    <name type="scientific">Amycolatopsis minnesotensis</name>
    <dbReference type="NCBI Taxonomy" id="337894"/>
    <lineage>
        <taxon>Bacteria</taxon>
        <taxon>Bacillati</taxon>
        <taxon>Actinomycetota</taxon>
        <taxon>Actinomycetes</taxon>
        <taxon>Pseudonocardiales</taxon>
        <taxon>Pseudonocardiaceae</taxon>
        <taxon>Amycolatopsis</taxon>
    </lineage>
</organism>
<dbReference type="Pfam" id="PF21597">
    <property type="entry name" value="TetR_C_43"/>
    <property type="match status" value="1"/>
</dbReference>
<dbReference type="PANTHER" id="PTHR30055:SF234">
    <property type="entry name" value="HTH-TYPE TRANSCRIPTIONAL REGULATOR BETI"/>
    <property type="match status" value="1"/>
</dbReference>
<protein>
    <submittedName>
        <fullName evidence="6">TetR/AcrR family transcriptional regulator</fullName>
    </submittedName>
</protein>
<feature type="DNA-binding region" description="H-T-H motif" evidence="4">
    <location>
        <begin position="34"/>
        <end position="53"/>
    </location>
</feature>
<comment type="caution">
    <text evidence="6">The sequence shown here is derived from an EMBL/GenBank/DDBJ whole genome shotgun (WGS) entry which is preliminary data.</text>
</comment>
<dbReference type="EMBL" id="BAAANN010000007">
    <property type="protein sequence ID" value="GAA1952315.1"/>
    <property type="molecule type" value="Genomic_DNA"/>
</dbReference>
<proteinExistence type="predicted"/>
<keyword evidence="7" id="KW-1185">Reference proteome</keyword>
<evidence type="ECO:0000256" key="3">
    <source>
        <dbReference type="ARBA" id="ARBA00023163"/>
    </source>
</evidence>
<dbReference type="SUPFAM" id="SSF46689">
    <property type="entry name" value="Homeodomain-like"/>
    <property type="match status" value="1"/>
</dbReference>
<keyword evidence="3" id="KW-0804">Transcription</keyword>
<dbReference type="InterPro" id="IPR001647">
    <property type="entry name" value="HTH_TetR"/>
</dbReference>
<dbReference type="Gene3D" id="1.10.357.10">
    <property type="entry name" value="Tetracycline Repressor, domain 2"/>
    <property type="match status" value="1"/>
</dbReference>
<dbReference type="InterPro" id="IPR049445">
    <property type="entry name" value="TetR_SbtR-like_C"/>
</dbReference>
<reference evidence="6 7" key="1">
    <citation type="journal article" date="2019" name="Int. J. Syst. Evol. Microbiol.">
        <title>The Global Catalogue of Microorganisms (GCM) 10K type strain sequencing project: providing services to taxonomists for standard genome sequencing and annotation.</title>
        <authorList>
            <consortium name="The Broad Institute Genomics Platform"/>
            <consortium name="The Broad Institute Genome Sequencing Center for Infectious Disease"/>
            <person name="Wu L."/>
            <person name="Ma J."/>
        </authorList>
    </citation>
    <scope>NUCLEOTIDE SEQUENCE [LARGE SCALE GENOMIC DNA]</scope>
    <source>
        <strain evidence="6 7">JCM 14545</strain>
    </source>
</reference>
<dbReference type="PANTHER" id="PTHR30055">
    <property type="entry name" value="HTH-TYPE TRANSCRIPTIONAL REGULATOR RUTR"/>
    <property type="match status" value="1"/>
</dbReference>
<feature type="domain" description="HTH tetR-type" evidence="5">
    <location>
        <begin position="12"/>
        <end position="71"/>
    </location>
</feature>
<accession>A0ABN2QH57</accession>
<evidence type="ECO:0000256" key="4">
    <source>
        <dbReference type="PROSITE-ProRule" id="PRU00335"/>
    </source>
</evidence>
<gene>
    <name evidence="6" type="ORF">GCM10009754_21590</name>
</gene>
<evidence type="ECO:0000256" key="2">
    <source>
        <dbReference type="ARBA" id="ARBA00023125"/>
    </source>
</evidence>
<dbReference type="SUPFAM" id="SSF48498">
    <property type="entry name" value="Tetracyclin repressor-like, C-terminal domain"/>
    <property type="match status" value="1"/>
</dbReference>
<evidence type="ECO:0000313" key="7">
    <source>
        <dbReference type="Proteomes" id="UP001501116"/>
    </source>
</evidence>
<dbReference type="RefSeq" id="WP_344416297.1">
    <property type="nucleotide sequence ID" value="NZ_BAAANN010000007.1"/>
</dbReference>
<dbReference type="PRINTS" id="PR00455">
    <property type="entry name" value="HTHTETR"/>
</dbReference>
<keyword evidence="1" id="KW-0805">Transcription regulation</keyword>
<dbReference type="InterPro" id="IPR009057">
    <property type="entry name" value="Homeodomain-like_sf"/>
</dbReference>
<evidence type="ECO:0000313" key="6">
    <source>
        <dbReference type="EMBL" id="GAA1952315.1"/>
    </source>
</evidence>
<keyword evidence="2 4" id="KW-0238">DNA-binding</keyword>
<dbReference type="PROSITE" id="PS50977">
    <property type="entry name" value="HTH_TETR_2"/>
    <property type="match status" value="1"/>
</dbReference>
<name>A0ABN2QH57_9PSEU</name>
<dbReference type="InterPro" id="IPR036271">
    <property type="entry name" value="Tet_transcr_reg_TetR-rel_C_sf"/>
</dbReference>
<sequence length="186" mass="20128">MSSKPTLRADARRNRERVLTAAHEAFAEEGPMVPLDEIARRAGVGAGTVYRHFPSKEALYEAVIVDRIEQMTEQARQLADAGGDAGETFFDFLEMVAEKAMLNLALCDALEGDEHYTAGLSTAAAFHHQLGRLLAHAQEAGEVRDDIEASDMHALIAGYVAIQRRSGTGKGLGHVLTDGLRARGSR</sequence>
<evidence type="ECO:0000256" key="1">
    <source>
        <dbReference type="ARBA" id="ARBA00023015"/>
    </source>
</evidence>
<evidence type="ECO:0000259" key="5">
    <source>
        <dbReference type="PROSITE" id="PS50977"/>
    </source>
</evidence>
<dbReference type="Pfam" id="PF00440">
    <property type="entry name" value="TetR_N"/>
    <property type="match status" value="1"/>
</dbReference>
<dbReference type="InterPro" id="IPR050109">
    <property type="entry name" value="HTH-type_TetR-like_transc_reg"/>
</dbReference>
<dbReference type="Proteomes" id="UP001501116">
    <property type="component" value="Unassembled WGS sequence"/>
</dbReference>